<dbReference type="EMBL" id="JACCJB010000026">
    <property type="protein sequence ID" value="KAF6217570.1"/>
    <property type="molecule type" value="Genomic_DNA"/>
</dbReference>
<keyword evidence="14" id="KW-0496">Mitochondrion</keyword>
<dbReference type="GeneID" id="59335073"/>
<sequence>MRLSPHPYIRLSSVILLVPSLATAISLDCSDVRDDGVSFNFRTLEGPHSLYRIEKQPNGIKTTTFTIDICRPLEKQKGVPKEEDCPNYSRACAIKRLDNTVENVTTIIETIPIAGEFSHSFGGALDPKWTRLKSSASNADKVKEGVRLEMNGGKDTDGQKQKAIVEFLCNNSTRDGMRRDPRVAEDEEDDGAGEGGDKKGEEVDDGHGGKLKLVSWDVEEGTKVLRLDWTTKYGCEDVRDDRKSSSSGHWGFFTWFIIIAFMGVAAYLIFGSWLNYNKYSARGWDLLPHSETIRDVPYLFRDWMRRVVNTIQGGGSRGGYSAV</sequence>
<feature type="domain" description="MRH" evidence="21">
    <location>
        <begin position="27"/>
        <end position="237"/>
    </location>
</feature>
<evidence type="ECO:0000256" key="14">
    <source>
        <dbReference type="ARBA" id="ARBA00023128"/>
    </source>
</evidence>
<keyword evidence="10" id="KW-0653">Protein transport</keyword>
<feature type="chain" id="PRO_5034455535" description="Autophagy-related protein 27" evidence="20">
    <location>
        <begin position="25"/>
        <end position="323"/>
    </location>
</feature>
<dbReference type="Proteomes" id="UP000593566">
    <property type="component" value="Unassembled WGS sequence"/>
</dbReference>
<evidence type="ECO:0000256" key="20">
    <source>
        <dbReference type="SAM" id="SignalP"/>
    </source>
</evidence>
<evidence type="ECO:0000256" key="6">
    <source>
        <dbReference type="ARBA" id="ARBA00013776"/>
    </source>
</evidence>
<organism evidence="22 23">
    <name type="scientific">Letharia lupina</name>
    <dbReference type="NCBI Taxonomy" id="560253"/>
    <lineage>
        <taxon>Eukaryota</taxon>
        <taxon>Fungi</taxon>
        <taxon>Dikarya</taxon>
        <taxon>Ascomycota</taxon>
        <taxon>Pezizomycotina</taxon>
        <taxon>Lecanoromycetes</taxon>
        <taxon>OSLEUM clade</taxon>
        <taxon>Lecanoromycetidae</taxon>
        <taxon>Lecanorales</taxon>
        <taxon>Lecanorineae</taxon>
        <taxon>Parmeliaceae</taxon>
        <taxon>Letharia</taxon>
    </lineage>
</organism>
<dbReference type="Gene3D" id="2.70.130.10">
    <property type="entry name" value="Mannose-6-phosphate receptor binding domain"/>
    <property type="match status" value="1"/>
</dbReference>
<feature type="signal peptide" evidence="20">
    <location>
        <begin position="1"/>
        <end position="24"/>
    </location>
</feature>
<evidence type="ECO:0000256" key="18">
    <source>
        <dbReference type="SAM" id="MobiDB-lite"/>
    </source>
</evidence>
<evidence type="ECO:0000313" key="23">
    <source>
        <dbReference type="Proteomes" id="UP000593566"/>
    </source>
</evidence>
<dbReference type="Pfam" id="PF09451">
    <property type="entry name" value="ATG27"/>
    <property type="match status" value="1"/>
</dbReference>
<feature type="region of interest" description="Disordered" evidence="18">
    <location>
        <begin position="173"/>
        <end position="206"/>
    </location>
</feature>
<feature type="compositionally biased region" description="Basic and acidic residues" evidence="18">
    <location>
        <begin position="195"/>
        <end position="206"/>
    </location>
</feature>
<evidence type="ECO:0000256" key="1">
    <source>
        <dbReference type="ARBA" id="ARBA00004304"/>
    </source>
</evidence>
<evidence type="ECO:0000256" key="12">
    <source>
        <dbReference type="ARBA" id="ARBA00023006"/>
    </source>
</evidence>
<evidence type="ECO:0000256" key="2">
    <source>
        <dbReference type="ARBA" id="ARBA00004358"/>
    </source>
</evidence>
<evidence type="ECO:0000256" key="10">
    <source>
        <dbReference type="ARBA" id="ARBA00022927"/>
    </source>
</evidence>
<keyword evidence="16" id="KW-1015">Disulfide bond</keyword>
<evidence type="ECO:0000256" key="5">
    <source>
        <dbReference type="ARBA" id="ARBA00005363"/>
    </source>
</evidence>
<comment type="subcellular location">
    <subcellularLocation>
        <location evidence="2">Cytoplasmic vesicle membrane</location>
        <topology evidence="2">Single-pass type I membrane protein</topology>
    </subcellularLocation>
    <subcellularLocation>
        <location evidence="4">Golgi apparatus membrane</location>
        <topology evidence="4">Single-pass type I membrane protein</topology>
    </subcellularLocation>
    <subcellularLocation>
        <location evidence="1">Mitochondrion membrane</location>
        <topology evidence="1">Single-pass membrane protein</topology>
    </subcellularLocation>
    <subcellularLocation>
        <location evidence="3">Preautophagosomal structure membrane</location>
        <topology evidence="3">Single-pass type I membrane protein</topology>
    </subcellularLocation>
</comment>
<name>A0A8H6C5S0_9LECA</name>
<dbReference type="PROSITE" id="PS51914">
    <property type="entry name" value="MRH"/>
    <property type="match status" value="1"/>
</dbReference>
<evidence type="ECO:0000256" key="11">
    <source>
        <dbReference type="ARBA" id="ARBA00022989"/>
    </source>
</evidence>
<feature type="transmembrane region" description="Helical" evidence="19">
    <location>
        <begin position="250"/>
        <end position="270"/>
    </location>
</feature>
<dbReference type="GO" id="GO:0015031">
    <property type="term" value="P:protein transport"/>
    <property type="evidence" value="ECO:0007669"/>
    <property type="project" value="UniProtKB-KW"/>
</dbReference>
<keyword evidence="11 19" id="KW-1133">Transmembrane helix</keyword>
<gene>
    <name evidence="22" type="ORF">HO133_006672</name>
</gene>
<dbReference type="GO" id="GO:0031966">
    <property type="term" value="C:mitochondrial membrane"/>
    <property type="evidence" value="ECO:0007669"/>
    <property type="project" value="UniProtKB-SubCell"/>
</dbReference>
<evidence type="ECO:0000313" key="22">
    <source>
        <dbReference type="EMBL" id="KAF6217570.1"/>
    </source>
</evidence>
<proteinExistence type="inferred from homology"/>
<dbReference type="AlphaFoldDB" id="A0A8H6C5S0"/>
<evidence type="ECO:0000259" key="21">
    <source>
        <dbReference type="PROSITE" id="PS51914"/>
    </source>
</evidence>
<dbReference type="PANTHER" id="PTHR15071:SF13">
    <property type="entry name" value="AUTOPHAGY-RELATED PROTEIN 27"/>
    <property type="match status" value="1"/>
</dbReference>
<dbReference type="InterPro" id="IPR018939">
    <property type="entry name" value="Autophagy-rel_prot_27"/>
</dbReference>
<protein>
    <recommendedName>
        <fullName evidence="6">Autophagy-related protein 27</fullName>
    </recommendedName>
</protein>
<dbReference type="PANTHER" id="PTHR15071">
    <property type="entry name" value="MANNOSE-6-PHOSPHATE RECEPTOR FAMILY MEMBER"/>
    <property type="match status" value="1"/>
</dbReference>
<dbReference type="GO" id="GO:0000139">
    <property type="term" value="C:Golgi membrane"/>
    <property type="evidence" value="ECO:0007669"/>
    <property type="project" value="UniProtKB-SubCell"/>
</dbReference>
<evidence type="ECO:0000256" key="17">
    <source>
        <dbReference type="ARBA" id="ARBA00023329"/>
    </source>
</evidence>
<evidence type="ECO:0000256" key="15">
    <source>
        <dbReference type="ARBA" id="ARBA00023136"/>
    </source>
</evidence>
<dbReference type="GO" id="GO:0030659">
    <property type="term" value="C:cytoplasmic vesicle membrane"/>
    <property type="evidence" value="ECO:0007669"/>
    <property type="project" value="UniProtKB-SubCell"/>
</dbReference>
<dbReference type="GO" id="GO:0034045">
    <property type="term" value="C:phagophore assembly site membrane"/>
    <property type="evidence" value="ECO:0007669"/>
    <property type="project" value="UniProtKB-SubCell"/>
</dbReference>
<evidence type="ECO:0000256" key="7">
    <source>
        <dbReference type="ARBA" id="ARBA00022448"/>
    </source>
</evidence>
<evidence type="ECO:0000256" key="4">
    <source>
        <dbReference type="ARBA" id="ARBA00004614"/>
    </source>
</evidence>
<evidence type="ECO:0000256" key="16">
    <source>
        <dbReference type="ARBA" id="ARBA00023157"/>
    </source>
</evidence>
<keyword evidence="12" id="KW-0072">Autophagy</keyword>
<keyword evidence="8 19" id="KW-0812">Transmembrane</keyword>
<feature type="compositionally biased region" description="Basic and acidic residues" evidence="18">
    <location>
        <begin position="175"/>
        <end position="184"/>
    </location>
</feature>
<dbReference type="RefSeq" id="XP_037147005.1">
    <property type="nucleotide sequence ID" value="XM_037297569.1"/>
</dbReference>
<keyword evidence="9 20" id="KW-0732">Signal</keyword>
<evidence type="ECO:0000256" key="9">
    <source>
        <dbReference type="ARBA" id="ARBA00022729"/>
    </source>
</evidence>
<dbReference type="GO" id="GO:0006914">
    <property type="term" value="P:autophagy"/>
    <property type="evidence" value="ECO:0007669"/>
    <property type="project" value="UniProtKB-KW"/>
</dbReference>
<evidence type="ECO:0000256" key="8">
    <source>
        <dbReference type="ARBA" id="ARBA00022692"/>
    </source>
</evidence>
<dbReference type="InterPro" id="IPR044865">
    <property type="entry name" value="MRH_dom"/>
</dbReference>
<reference evidence="22 23" key="1">
    <citation type="journal article" date="2020" name="Genomics">
        <title>Complete, high-quality genomes from long-read metagenomic sequencing of two wolf lichen thalli reveals enigmatic genome architecture.</title>
        <authorList>
            <person name="McKenzie S.K."/>
            <person name="Walston R.F."/>
            <person name="Allen J.L."/>
        </authorList>
    </citation>
    <scope>NUCLEOTIDE SEQUENCE [LARGE SCALE GENOMIC DNA]</scope>
    <source>
        <strain evidence="22">WasteWater1</strain>
    </source>
</reference>
<keyword evidence="7" id="KW-0813">Transport</keyword>
<accession>A0A8H6C5S0</accession>
<comment type="caution">
    <text evidence="22">The sequence shown here is derived from an EMBL/GenBank/DDBJ whole genome shotgun (WGS) entry which is preliminary data.</text>
</comment>
<evidence type="ECO:0000256" key="13">
    <source>
        <dbReference type="ARBA" id="ARBA00023034"/>
    </source>
</evidence>
<dbReference type="InterPro" id="IPR009011">
    <property type="entry name" value="Man6P_isomerase_rcpt-bd_dom_sf"/>
</dbReference>
<keyword evidence="17" id="KW-0968">Cytoplasmic vesicle</keyword>
<keyword evidence="23" id="KW-1185">Reference proteome</keyword>
<keyword evidence="13" id="KW-0333">Golgi apparatus</keyword>
<evidence type="ECO:0000256" key="19">
    <source>
        <dbReference type="SAM" id="Phobius"/>
    </source>
</evidence>
<evidence type="ECO:0000256" key="3">
    <source>
        <dbReference type="ARBA" id="ARBA00004472"/>
    </source>
</evidence>
<comment type="similarity">
    <text evidence="5">Belongs to the ATG27 family.</text>
</comment>
<keyword evidence="15 19" id="KW-0472">Membrane</keyword>